<evidence type="ECO:0008006" key="3">
    <source>
        <dbReference type="Google" id="ProtNLM"/>
    </source>
</evidence>
<name>A0A941E951_9ACTN</name>
<evidence type="ECO:0000313" key="1">
    <source>
        <dbReference type="EMBL" id="MBR7825820.1"/>
    </source>
</evidence>
<gene>
    <name evidence="1" type="ORF">KDK95_05830</name>
</gene>
<protein>
    <recommendedName>
        <fullName evidence="3">Thymidylate kinase</fullName>
    </recommendedName>
</protein>
<evidence type="ECO:0000313" key="2">
    <source>
        <dbReference type="Proteomes" id="UP000676325"/>
    </source>
</evidence>
<organism evidence="1 2">
    <name type="scientific">Actinospica acidithermotolerans</name>
    <dbReference type="NCBI Taxonomy" id="2828514"/>
    <lineage>
        <taxon>Bacteria</taxon>
        <taxon>Bacillati</taxon>
        <taxon>Actinomycetota</taxon>
        <taxon>Actinomycetes</taxon>
        <taxon>Catenulisporales</taxon>
        <taxon>Actinospicaceae</taxon>
        <taxon>Actinospica</taxon>
    </lineage>
</organism>
<dbReference type="InterPro" id="IPR027417">
    <property type="entry name" value="P-loop_NTPase"/>
</dbReference>
<comment type="caution">
    <text evidence="1">The sequence shown here is derived from an EMBL/GenBank/DDBJ whole genome shotgun (WGS) entry which is preliminary data.</text>
</comment>
<dbReference type="SUPFAM" id="SSF52540">
    <property type="entry name" value="P-loop containing nucleoside triphosphate hydrolases"/>
    <property type="match status" value="1"/>
</dbReference>
<dbReference type="RefSeq" id="WP_212516975.1">
    <property type="nucleotide sequence ID" value="NZ_JAGSOH010000009.1"/>
</dbReference>
<keyword evidence="2" id="KW-1185">Reference proteome</keyword>
<accession>A0A941E951</accession>
<proteinExistence type="predicted"/>
<dbReference type="EMBL" id="JAGSOH010000009">
    <property type="protein sequence ID" value="MBR7825820.1"/>
    <property type="molecule type" value="Genomic_DNA"/>
</dbReference>
<reference evidence="1" key="1">
    <citation type="submission" date="2021-04" db="EMBL/GenBank/DDBJ databases">
        <title>Genome based classification of Actinospica acidithermotolerans sp. nov., an actinobacterium isolated from an Indonesian hot spring.</title>
        <authorList>
            <person name="Kusuma A.B."/>
            <person name="Putra K.E."/>
            <person name="Nafisah S."/>
            <person name="Loh J."/>
            <person name="Nouioui I."/>
            <person name="Goodfellow M."/>
        </authorList>
    </citation>
    <scope>NUCLEOTIDE SEQUENCE</scope>
    <source>
        <strain evidence="1">MGRD01-02</strain>
    </source>
</reference>
<dbReference type="AlphaFoldDB" id="A0A941E951"/>
<dbReference type="Gene3D" id="3.40.50.300">
    <property type="entry name" value="P-loop containing nucleotide triphosphate hydrolases"/>
    <property type="match status" value="1"/>
</dbReference>
<dbReference type="Proteomes" id="UP000676325">
    <property type="component" value="Unassembled WGS sequence"/>
</dbReference>
<sequence>MLLALEGIAGAGKSTVRDRLLSLTADRSQPAVDLGQFSWLDPDATRTLIQLRAGGKPGGALDAARRDLGLHVTYNLAPARAAGLVLADRWIISTACLLALSGRRGVDYHLAELAAQTSAHPEVTVLLTTPAHVCLARIWRREAGRRFVEEPRIASQLAELYERAASAWTRLTGATVVRHTCRTEEDLESITSRCLHLIGEHTMPGEPDAP</sequence>